<dbReference type="OrthoDB" id="193278at2"/>
<dbReference type="RefSeq" id="WP_069960749.1">
    <property type="nucleotide sequence ID" value="NZ_CP016094.1"/>
</dbReference>
<accession>A0A1D8AR81</accession>
<dbReference type="STRING" id="1838286.Verru16b_00436"/>
<dbReference type="Proteomes" id="UP000095228">
    <property type="component" value="Chromosome"/>
</dbReference>
<evidence type="ECO:0000313" key="1">
    <source>
        <dbReference type="EMBL" id="AOS43393.1"/>
    </source>
</evidence>
<organism evidence="1 2">
    <name type="scientific">Lacunisphaera limnophila</name>
    <dbReference type="NCBI Taxonomy" id="1838286"/>
    <lineage>
        <taxon>Bacteria</taxon>
        <taxon>Pseudomonadati</taxon>
        <taxon>Verrucomicrobiota</taxon>
        <taxon>Opitutia</taxon>
        <taxon>Opitutales</taxon>
        <taxon>Opitutaceae</taxon>
        <taxon>Lacunisphaera</taxon>
    </lineage>
</organism>
<gene>
    <name evidence="1" type="ORF">Verru16b_00436</name>
</gene>
<dbReference type="KEGG" id="obg:Verru16b_00436"/>
<dbReference type="AlphaFoldDB" id="A0A1D8AR81"/>
<name>A0A1D8AR81_9BACT</name>
<dbReference type="EMBL" id="CP016094">
    <property type="protein sequence ID" value="AOS43393.1"/>
    <property type="molecule type" value="Genomic_DNA"/>
</dbReference>
<keyword evidence="2" id="KW-1185">Reference proteome</keyword>
<protein>
    <submittedName>
        <fullName evidence="1">Uncharacterized protein</fullName>
    </submittedName>
</protein>
<sequence length="158" mass="17617">MTRSPQLRRLHFLNALFAPLTGHDLYLAQQIDDAIATTLGEAEQRTPSDPAFIAATARLFEKLCSTQPQHGFFHWDAGADDTGASPLFTRAGLMTGLKLLAPFAESTLLVTNLRTAHCPPERRWTGRRQRDYDDSLALIRDLAAARTRRSANLNLLFL</sequence>
<evidence type="ECO:0000313" key="2">
    <source>
        <dbReference type="Proteomes" id="UP000095228"/>
    </source>
</evidence>
<proteinExistence type="predicted"/>
<reference evidence="1 2" key="1">
    <citation type="submission" date="2016-06" db="EMBL/GenBank/DDBJ databases">
        <title>Three novel species with peptidoglycan cell walls form the new genus Lacunisphaera gen. nov. in the family Opitutaceae of the verrucomicrobial subdivision 4.</title>
        <authorList>
            <person name="Rast P."/>
            <person name="Gloeckner I."/>
            <person name="Jogler M."/>
            <person name="Boedeker C."/>
            <person name="Jeske O."/>
            <person name="Wiegand S."/>
            <person name="Reinhardt R."/>
            <person name="Schumann P."/>
            <person name="Rohde M."/>
            <person name="Spring S."/>
            <person name="Gloeckner F.O."/>
            <person name="Jogler C."/>
        </authorList>
    </citation>
    <scope>NUCLEOTIDE SEQUENCE [LARGE SCALE GENOMIC DNA]</scope>
    <source>
        <strain evidence="1 2">IG16b</strain>
    </source>
</reference>